<keyword evidence="2" id="KW-0732">Signal</keyword>
<accession>B9XR46</accession>
<keyword evidence="4" id="KW-1185">Reference proteome</keyword>
<feature type="chain" id="PRO_5002893391" description="SGNH hydrolase-type esterase domain-containing protein" evidence="2">
    <location>
        <begin position="28"/>
        <end position="309"/>
    </location>
</feature>
<evidence type="ECO:0000313" key="4">
    <source>
        <dbReference type="Proteomes" id="UP000003688"/>
    </source>
</evidence>
<sequence length="309" mass="33468" precursor="true">MKGSCLWNQIVALVAATFIGCAGWAPAAAPGRLSSEKPKAKSPWERIVLVGASATAGFTGYEPFGGSNTVRHSLSRYVDAALIAPHEPVTNLATAMFFFQPETIGRTQIENALKANPTLVIGADFLFWYCYGRNCTDEERLQRFEKGLKLLEGVKCPLVLGDIPDASGAANEMLTKDQMPSAKVLATANKRLKEWAGKRPRVVIVSLSAFMRTATANEALRIRGFRLEKGKTRMLLQYDKLHPSPPGAAVLAVAILDAVQARQPTISINEIRWNPKEVFRLGFNPPQKVQTMPAAAGNAPPQAEKPGGS</sequence>
<feature type="region of interest" description="Disordered" evidence="1">
    <location>
        <begin position="290"/>
        <end position="309"/>
    </location>
</feature>
<dbReference type="InterPro" id="IPR036514">
    <property type="entry name" value="SGNH_hydro_sf"/>
</dbReference>
<gene>
    <name evidence="3" type="ORF">Cflav_PD0694</name>
</gene>
<reference evidence="3 4" key="1">
    <citation type="journal article" date="2011" name="J. Bacteriol.">
        <title>Genome sequence of 'Pedosphaera parvula' Ellin514, an aerobic Verrucomicrobial isolate from pasture soil.</title>
        <authorList>
            <person name="Kant R."/>
            <person name="van Passel M.W."/>
            <person name="Sangwan P."/>
            <person name="Palva A."/>
            <person name="Lucas S."/>
            <person name="Copeland A."/>
            <person name="Lapidus A."/>
            <person name="Glavina Del Rio T."/>
            <person name="Dalin E."/>
            <person name="Tice H."/>
            <person name="Bruce D."/>
            <person name="Goodwin L."/>
            <person name="Pitluck S."/>
            <person name="Chertkov O."/>
            <person name="Larimer F.W."/>
            <person name="Land M.L."/>
            <person name="Hauser L."/>
            <person name="Brettin T.S."/>
            <person name="Detter J.C."/>
            <person name="Han S."/>
            <person name="de Vos W.M."/>
            <person name="Janssen P.H."/>
            <person name="Smidt H."/>
        </authorList>
    </citation>
    <scope>NUCLEOTIDE SEQUENCE [LARGE SCALE GENOMIC DNA]</scope>
    <source>
        <strain evidence="3 4">Ellin514</strain>
    </source>
</reference>
<dbReference type="EMBL" id="ABOX02000060">
    <property type="protein sequence ID" value="EEF57659.1"/>
    <property type="molecule type" value="Genomic_DNA"/>
</dbReference>
<evidence type="ECO:0000313" key="3">
    <source>
        <dbReference type="EMBL" id="EEF57659.1"/>
    </source>
</evidence>
<evidence type="ECO:0008006" key="5">
    <source>
        <dbReference type="Google" id="ProtNLM"/>
    </source>
</evidence>
<dbReference type="PROSITE" id="PS51257">
    <property type="entry name" value="PROKAR_LIPOPROTEIN"/>
    <property type="match status" value="1"/>
</dbReference>
<proteinExistence type="predicted"/>
<name>B9XR46_PEDPL</name>
<organism evidence="3 4">
    <name type="scientific">Pedosphaera parvula (strain Ellin514)</name>
    <dbReference type="NCBI Taxonomy" id="320771"/>
    <lineage>
        <taxon>Bacteria</taxon>
        <taxon>Pseudomonadati</taxon>
        <taxon>Verrucomicrobiota</taxon>
        <taxon>Pedosphaerae</taxon>
        <taxon>Pedosphaerales</taxon>
        <taxon>Pedosphaeraceae</taxon>
        <taxon>Pedosphaera</taxon>
    </lineage>
</organism>
<dbReference type="Proteomes" id="UP000003688">
    <property type="component" value="Unassembled WGS sequence"/>
</dbReference>
<dbReference type="GO" id="GO:0016788">
    <property type="term" value="F:hydrolase activity, acting on ester bonds"/>
    <property type="evidence" value="ECO:0007669"/>
    <property type="project" value="UniProtKB-ARBA"/>
</dbReference>
<evidence type="ECO:0000256" key="1">
    <source>
        <dbReference type="SAM" id="MobiDB-lite"/>
    </source>
</evidence>
<dbReference type="CDD" id="cd00229">
    <property type="entry name" value="SGNH_hydrolase"/>
    <property type="match status" value="1"/>
</dbReference>
<comment type="caution">
    <text evidence="3">The sequence shown here is derived from an EMBL/GenBank/DDBJ whole genome shotgun (WGS) entry which is preliminary data.</text>
</comment>
<evidence type="ECO:0000256" key="2">
    <source>
        <dbReference type="SAM" id="SignalP"/>
    </source>
</evidence>
<dbReference type="OrthoDB" id="287974at2"/>
<dbReference type="RefSeq" id="WP_007418281.1">
    <property type="nucleotide sequence ID" value="NZ_ABOX02000060.1"/>
</dbReference>
<dbReference type="Gene3D" id="3.40.50.1110">
    <property type="entry name" value="SGNH hydrolase"/>
    <property type="match status" value="1"/>
</dbReference>
<protein>
    <recommendedName>
        <fullName evidence="5">SGNH hydrolase-type esterase domain-containing protein</fullName>
    </recommendedName>
</protein>
<dbReference type="SUPFAM" id="SSF52266">
    <property type="entry name" value="SGNH hydrolase"/>
    <property type="match status" value="1"/>
</dbReference>
<feature type="signal peptide" evidence="2">
    <location>
        <begin position="1"/>
        <end position="27"/>
    </location>
</feature>
<dbReference type="STRING" id="320771.Cflav_PD0694"/>
<dbReference type="AlphaFoldDB" id="B9XR46"/>